<evidence type="ECO:0000259" key="6">
    <source>
        <dbReference type="PROSITE" id="PS51504"/>
    </source>
</evidence>
<dbReference type="SMART" id="SM00526">
    <property type="entry name" value="H15"/>
    <property type="match status" value="1"/>
</dbReference>
<dbReference type="PANTHER" id="PTHR11467:SF103">
    <property type="entry name" value="HMG-Y-RELATED PROTEIN A"/>
    <property type="match status" value="1"/>
</dbReference>
<dbReference type="GO" id="GO:0030261">
    <property type="term" value="P:chromosome condensation"/>
    <property type="evidence" value="ECO:0007669"/>
    <property type="project" value="TreeGrafter"/>
</dbReference>
<comment type="caution">
    <text evidence="7">The sequence shown here is derived from an EMBL/GenBank/DDBJ whole genome shotgun (WGS) entry which is preliminary data.</text>
</comment>
<dbReference type="PRINTS" id="PR00929">
    <property type="entry name" value="ATHOOK"/>
</dbReference>
<feature type="domain" description="H15" evidence="6">
    <location>
        <begin position="5"/>
        <end position="74"/>
    </location>
</feature>
<dbReference type="GO" id="GO:0005730">
    <property type="term" value="C:nucleolus"/>
    <property type="evidence" value="ECO:0007669"/>
    <property type="project" value="TreeGrafter"/>
</dbReference>
<proteinExistence type="predicted"/>
<comment type="subcellular location">
    <subcellularLocation>
        <location evidence="2">Chromosome</location>
    </subcellularLocation>
    <subcellularLocation>
        <location evidence="1">Nucleus</location>
    </subcellularLocation>
</comment>
<evidence type="ECO:0000256" key="3">
    <source>
        <dbReference type="ARBA" id="ARBA00023125"/>
    </source>
</evidence>
<evidence type="ECO:0000313" key="8">
    <source>
        <dbReference type="Proteomes" id="UP001443914"/>
    </source>
</evidence>
<dbReference type="Pfam" id="PF00538">
    <property type="entry name" value="Linker_histone"/>
    <property type="match status" value="1"/>
</dbReference>
<evidence type="ECO:0000256" key="5">
    <source>
        <dbReference type="SAM" id="MobiDB-lite"/>
    </source>
</evidence>
<dbReference type="SMART" id="SM00384">
    <property type="entry name" value="AT_hook"/>
    <property type="match status" value="3"/>
</dbReference>
<evidence type="ECO:0000256" key="1">
    <source>
        <dbReference type="ARBA" id="ARBA00004123"/>
    </source>
</evidence>
<protein>
    <recommendedName>
        <fullName evidence="6">H15 domain-containing protein</fullName>
    </recommendedName>
</protein>
<dbReference type="Gene3D" id="1.10.10.10">
    <property type="entry name" value="Winged helix-like DNA-binding domain superfamily/Winged helix DNA-binding domain"/>
    <property type="match status" value="1"/>
</dbReference>
<reference evidence="7" key="1">
    <citation type="submission" date="2024-03" db="EMBL/GenBank/DDBJ databases">
        <title>WGS assembly of Saponaria officinalis var. Norfolk2.</title>
        <authorList>
            <person name="Jenkins J."/>
            <person name="Shu S."/>
            <person name="Grimwood J."/>
            <person name="Barry K."/>
            <person name="Goodstein D."/>
            <person name="Schmutz J."/>
            <person name="Leebens-Mack J."/>
            <person name="Osbourn A."/>
        </authorList>
    </citation>
    <scope>NUCLEOTIDE SEQUENCE [LARGE SCALE GENOMIC DNA]</scope>
    <source>
        <strain evidence="7">JIC</strain>
    </source>
</reference>
<dbReference type="GO" id="GO:0003690">
    <property type="term" value="F:double-stranded DNA binding"/>
    <property type="evidence" value="ECO:0007669"/>
    <property type="project" value="TreeGrafter"/>
</dbReference>
<dbReference type="InterPro" id="IPR036390">
    <property type="entry name" value="WH_DNA-bd_sf"/>
</dbReference>
<organism evidence="7 8">
    <name type="scientific">Saponaria officinalis</name>
    <name type="common">Common soapwort</name>
    <name type="synonym">Lychnis saponaria</name>
    <dbReference type="NCBI Taxonomy" id="3572"/>
    <lineage>
        <taxon>Eukaryota</taxon>
        <taxon>Viridiplantae</taxon>
        <taxon>Streptophyta</taxon>
        <taxon>Embryophyta</taxon>
        <taxon>Tracheophyta</taxon>
        <taxon>Spermatophyta</taxon>
        <taxon>Magnoliopsida</taxon>
        <taxon>eudicotyledons</taxon>
        <taxon>Gunneridae</taxon>
        <taxon>Pentapetalae</taxon>
        <taxon>Caryophyllales</taxon>
        <taxon>Caryophyllaceae</taxon>
        <taxon>Caryophylleae</taxon>
        <taxon>Saponaria</taxon>
    </lineage>
</organism>
<feature type="region of interest" description="Disordered" evidence="5">
    <location>
        <begin position="72"/>
        <end position="161"/>
    </location>
</feature>
<name>A0AAW1HEP8_SAPOF</name>
<dbReference type="GO" id="GO:0031492">
    <property type="term" value="F:nucleosomal DNA binding"/>
    <property type="evidence" value="ECO:0007669"/>
    <property type="project" value="TreeGrafter"/>
</dbReference>
<sequence length="161" mass="17858">MDTSSLPSYPEMIMVALDGLNEETGSNKTSISKYIESKYQNLPAGHATLLKHHLNRMKECGQLMFWKNNYMRPRPDFIRRGRGRPPKAKDGMPTSDTPAKPRGRPRKDEMDSNDPSGASVPLKKKKVSADNGEQPTEIRRGRGRPPKAKLPMGGEGVSAQA</sequence>
<dbReference type="Proteomes" id="UP001443914">
    <property type="component" value="Unassembled WGS sequence"/>
</dbReference>
<dbReference type="GO" id="GO:0006334">
    <property type="term" value="P:nucleosome assembly"/>
    <property type="evidence" value="ECO:0007669"/>
    <property type="project" value="InterPro"/>
</dbReference>
<dbReference type="PROSITE" id="PS51504">
    <property type="entry name" value="H15"/>
    <property type="match status" value="1"/>
</dbReference>
<keyword evidence="8" id="KW-1185">Reference proteome</keyword>
<accession>A0AAW1HEP8</accession>
<dbReference type="PANTHER" id="PTHR11467">
    <property type="entry name" value="HISTONE H1"/>
    <property type="match status" value="1"/>
</dbReference>
<dbReference type="EMBL" id="JBDFQZ010000012">
    <property type="protein sequence ID" value="KAK9674418.1"/>
    <property type="molecule type" value="Genomic_DNA"/>
</dbReference>
<dbReference type="InterPro" id="IPR036388">
    <property type="entry name" value="WH-like_DNA-bd_sf"/>
</dbReference>
<dbReference type="InterPro" id="IPR005818">
    <property type="entry name" value="Histone_H1/H5_H15"/>
</dbReference>
<keyword evidence="3" id="KW-0238">DNA-binding</keyword>
<gene>
    <name evidence="7" type="ORF">RND81_12G231400</name>
</gene>
<dbReference type="GO" id="GO:0000786">
    <property type="term" value="C:nucleosome"/>
    <property type="evidence" value="ECO:0007669"/>
    <property type="project" value="InterPro"/>
</dbReference>
<dbReference type="FunFam" id="1.10.10.10:FF:000493">
    <property type="entry name" value="HMG-Y-related protein A"/>
    <property type="match status" value="1"/>
</dbReference>
<evidence type="ECO:0000256" key="2">
    <source>
        <dbReference type="ARBA" id="ARBA00004286"/>
    </source>
</evidence>
<dbReference type="GO" id="GO:0045910">
    <property type="term" value="P:negative regulation of DNA recombination"/>
    <property type="evidence" value="ECO:0007669"/>
    <property type="project" value="TreeGrafter"/>
</dbReference>
<evidence type="ECO:0000256" key="4">
    <source>
        <dbReference type="ARBA" id="ARBA00023242"/>
    </source>
</evidence>
<evidence type="ECO:0000313" key="7">
    <source>
        <dbReference type="EMBL" id="KAK9674418.1"/>
    </source>
</evidence>
<dbReference type="SUPFAM" id="SSF46785">
    <property type="entry name" value="Winged helix' DNA-binding domain"/>
    <property type="match status" value="1"/>
</dbReference>
<dbReference type="InterPro" id="IPR017956">
    <property type="entry name" value="AT_hook_DNA-bd_motif"/>
</dbReference>
<keyword evidence="4" id="KW-0539">Nucleus</keyword>
<dbReference type="AlphaFoldDB" id="A0AAW1HEP8"/>